<evidence type="ECO:0000256" key="6">
    <source>
        <dbReference type="ARBA" id="ARBA00023139"/>
    </source>
</evidence>
<dbReference type="PANTHER" id="PTHR30290:SF79">
    <property type="entry name" value="DIPEPTIDE-BINDING PROTEIN DPPE"/>
    <property type="match status" value="1"/>
</dbReference>
<comment type="caution">
    <text evidence="10">The sequence shown here is derived from an EMBL/GenBank/DDBJ whole genome shotgun (WGS) entry which is preliminary data.</text>
</comment>
<dbReference type="RefSeq" id="WP_016204644.1">
    <property type="nucleotide sequence ID" value="NZ_JABBPK010000001.1"/>
</dbReference>
<evidence type="ECO:0000256" key="1">
    <source>
        <dbReference type="ARBA" id="ARBA00004193"/>
    </source>
</evidence>
<keyword evidence="3" id="KW-0813">Transport</keyword>
<evidence type="ECO:0000313" key="10">
    <source>
        <dbReference type="EMBL" id="NMO76779.1"/>
    </source>
</evidence>
<dbReference type="CDD" id="cd08504">
    <property type="entry name" value="PBP2_OppA"/>
    <property type="match status" value="1"/>
</dbReference>
<dbReference type="Proteomes" id="UP000588491">
    <property type="component" value="Unassembled WGS sequence"/>
</dbReference>
<dbReference type="PROSITE" id="PS51257">
    <property type="entry name" value="PROKAR_LIPOPROTEIN"/>
    <property type="match status" value="1"/>
</dbReference>
<dbReference type="SUPFAM" id="SSF53850">
    <property type="entry name" value="Periplasmic binding protein-like II"/>
    <property type="match status" value="1"/>
</dbReference>
<keyword evidence="4 8" id="KW-0732">Signal</keyword>
<dbReference type="PANTHER" id="PTHR30290">
    <property type="entry name" value="PERIPLASMIC BINDING COMPONENT OF ABC TRANSPORTER"/>
    <property type="match status" value="1"/>
</dbReference>
<gene>
    <name evidence="10" type="ORF">HHU08_07220</name>
</gene>
<evidence type="ECO:0000256" key="4">
    <source>
        <dbReference type="ARBA" id="ARBA00022729"/>
    </source>
</evidence>
<evidence type="ECO:0000256" key="8">
    <source>
        <dbReference type="SAM" id="SignalP"/>
    </source>
</evidence>
<dbReference type="InterPro" id="IPR030678">
    <property type="entry name" value="Peptide/Ni-bd"/>
</dbReference>
<evidence type="ECO:0000259" key="9">
    <source>
        <dbReference type="Pfam" id="PF00496"/>
    </source>
</evidence>
<feature type="chain" id="PRO_5039630647" evidence="8">
    <location>
        <begin position="21"/>
        <end position="538"/>
    </location>
</feature>
<feature type="domain" description="Solute-binding protein family 5" evidence="9">
    <location>
        <begin position="78"/>
        <end position="460"/>
    </location>
</feature>
<evidence type="ECO:0000256" key="5">
    <source>
        <dbReference type="ARBA" id="ARBA00022856"/>
    </source>
</evidence>
<dbReference type="InterPro" id="IPR000914">
    <property type="entry name" value="SBP_5_dom"/>
</dbReference>
<keyword evidence="11" id="KW-1185">Reference proteome</keyword>
<dbReference type="EMBL" id="JABBPK010000001">
    <property type="protein sequence ID" value="NMO76779.1"/>
    <property type="molecule type" value="Genomic_DNA"/>
</dbReference>
<dbReference type="Pfam" id="PF00496">
    <property type="entry name" value="SBP_bac_5"/>
    <property type="match status" value="1"/>
</dbReference>
<proteinExistence type="inferred from homology"/>
<protein>
    <submittedName>
        <fullName evidence="10">Peptide ABC transporter substrate-binding protein</fullName>
    </submittedName>
</protein>
<keyword evidence="5" id="KW-0571">Peptide transport</keyword>
<dbReference type="Gene3D" id="3.90.76.10">
    <property type="entry name" value="Dipeptide-binding Protein, Domain 1"/>
    <property type="match status" value="1"/>
</dbReference>
<evidence type="ECO:0000313" key="11">
    <source>
        <dbReference type="Proteomes" id="UP000588491"/>
    </source>
</evidence>
<evidence type="ECO:0000256" key="7">
    <source>
        <dbReference type="ARBA" id="ARBA00023288"/>
    </source>
</evidence>
<evidence type="ECO:0000256" key="3">
    <source>
        <dbReference type="ARBA" id="ARBA00022448"/>
    </source>
</evidence>
<organism evidence="10 11">
    <name type="scientific">Niallia alba</name>
    <dbReference type="NCBI Taxonomy" id="2729105"/>
    <lineage>
        <taxon>Bacteria</taxon>
        <taxon>Bacillati</taxon>
        <taxon>Bacillota</taxon>
        <taxon>Bacilli</taxon>
        <taxon>Bacillales</taxon>
        <taxon>Bacillaceae</taxon>
        <taxon>Niallia</taxon>
    </lineage>
</organism>
<dbReference type="Gene3D" id="3.40.190.10">
    <property type="entry name" value="Periplasmic binding protein-like II"/>
    <property type="match status" value="1"/>
</dbReference>
<dbReference type="Gene3D" id="3.10.105.10">
    <property type="entry name" value="Dipeptide-binding Protein, Domain 3"/>
    <property type="match status" value="1"/>
</dbReference>
<accession>A0A7Y0K7W0</accession>
<comment type="similarity">
    <text evidence="2">Belongs to the bacterial solute-binding protein 5 family.</text>
</comment>
<keyword evidence="7" id="KW-0449">Lipoprotein</keyword>
<reference evidence="10 11" key="1">
    <citation type="submission" date="2020-04" db="EMBL/GenBank/DDBJ databases">
        <title>Bacillus sp. UniB3 isolated from commercial digestive syrup.</title>
        <authorList>
            <person name="Thorat V."/>
            <person name="Kirdat K."/>
            <person name="Tiwarekar B."/>
            <person name="Yadav A."/>
        </authorList>
    </citation>
    <scope>NUCLEOTIDE SEQUENCE [LARGE SCALE GENOMIC DNA]</scope>
    <source>
        <strain evidence="10 11">UniB3</strain>
    </source>
</reference>
<feature type="signal peptide" evidence="8">
    <location>
        <begin position="1"/>
        <end position="20"/>
    </location>
</feature>
<dbReference type="FunFam" id="3.90.76.10:FF:000001">
    <property type="entry name" value="Oligopeptide ABC transporter substrate-binding protein"/>
    <property type="match status" value="1"/>
</dbReference>
<dbReference type="AlphaFoldDB" id="A0A7Y0K7W0"/>
<dbReference type="GO" id="GO:1904680">
    <property type="term" value="F:peptide transmembrane transporter activity"/>
    <property type="evidence" value="ECO:0007669"/>
    <property type="project" value="TreeGrafter"/>
</dbReference>
<dbReference type="InterPro" id="IPR039424">
    <property type="entry name" value="SBP_5"/>
</dbReference>
<dbReference type="GO" id="GO:0015833">
    <property type="term" value="P:peptide transport"/>
    <property type="evidence" value="ECO:0007669"/>
    <property type="project" value="UniProtKB-KW"/>
</dbReference>
<comment type="subcellular location">
    <subcellularLocation>
        <location evidence="1">Cell membrane</location>
        <topology evidence="1">Lipid-anchor</topology>
    </subcellularLocation>
</comment>
<dbReference type="PIRSF" id="PIRSF002741">
    <property type="entry name" value="MppA"/>
    <property type="match status" value="1"/>
</dbReference>
<dbReference type="GO" id="GO:0030288">
    <property type="term" value="C:outer membrane-bounded periplasmic space"/>
    <property type="evidence" value="ECO:0007669"/>
    <property type="project" value="UniProtKB-ARBA"/>
</dbReference>
<name>A0A7Y0K7W0_9BACI</name>
<evidence type="ECO:0000256" key="2">
    <source>
        <dbReference type="ARBA" id="ARBA00005695"/>
    </source>
</evidence>
<keyword evidence="5" id="KW-0653">Protein transport</keyword>
<dbReference type="GO" id="GO:0043190">
    <property type="term" value="C:ATP-binding cassette (ABC) transporter complex"/>
    <property type="evidence" value="ECO:0007669"/>
    <property type="project" value="InterPro"/>
</dbReference>
<dbReference type="FunFam" id="3.10.105.10:FF:000001">
    <property type="entry name" value="Oligopeptide ABC transporter, oligopeptide-binding protein"/>
    <property type="match status" value="1"/>
</dbReference>
<keyword evidence="6" id="KW-0564">Palmitate</keyword>
<sequence length="538" mass="60571">MRKRMLVLMSLVLILSAFLAACGNDKGGSDKSSSQNLRLNIVSEPPTLHPALATDSTSGGVLIQTFEGLTRIDKDGVPQPAMAEDIQVSDDQLTYTFKIREDATWTNGDPVTAEDFEYAWKWAIDPQNQSQYAYQLYSIKGAEAANNGEGSLDDVAVKVVNEKTLEVTLVNPTPYFLQLLAFYTYFPVNKNVAEANPDWYKDAGDDYVTNGPFKMTEWNHSESILLEKNEDYWDADTVKLETVEMSMVEEPTTELSMFDNDELDWAGLPFGALPTDSIKALKDNGDLNVKAIAGTYWYKFNTEEKPFNNENIRKALTYAIDRKAIVEQITQGGQIPAMAVVPPTMFSENEKGYFKDNDIEAAKAALEKGLKEEGYASVKDLPKITLSYNTSEAHAKIAQAVQDMWKKNLGIDVELDNEEWQVYLEKIDSGDYQIGRMSWSGDYNDAFNFLELYRDANGGNNDTGWENPEYKELLIASQKETDEAKRKQLLQDAEAILMNELPIAPVYFYTNTWVQKENLKDVVISGLGEAQLKWAHFE</sequence>